<dbReference type="UniPathway" id="UPA00378"/>
<sequence length="514" mass="56594">MTTCNSKLPPPTSTDDDHNGAIGPAEYGMAKGKNIVFVHPDLGIGGAERLVVDAAVGLQNLGHNVTIYTSHCDPSHCFDECRDGTLKVIVRGNTVFPPSILGRFSILCAILRQLHLTVSLLLTSDTTTIDYFFVDQLSVCIPLLRYFLPDARVLFYCHFPDKLLASRKSVVKSIYRVPFDWVEGLTTGLSDGIVVNSRFTAGVFKDAFPRINVVPRVVYPCVDVHEDEKGQQKLEGDKYPFLQGSDRKIVLSINRFERKKNVELAVKAFAQFDSRKRKRARLVIAGGYDNRVAENIEYHSELEKLCDEFALRHATCRNYISSLTIPSDIDVLFLPSVPSALKSFLLRTASVLAYTPENEHFGIVPLEAMLVGTPVLATNTGGPLETILDNGVTGWLRPSEPPQWSEILSTVLFDLDDDERAALAKRAKLRVTENFSKESMAAAIQKEYDILDDAKRREVGVLDVMMPTVAATAVAVGVLVGIGKTEWGFLTGALGGVVYASFAGLSLAVKKKRK</sequence>
<dbReference type="Gene3D" id="3.40.50.2000">
    <property type="entry name" value="Glycogen Phosphorylase B"/>
    <property type="match status" value="2"/>
</dbReference>
<keyword evidence="17" id="KW-1185">Reference proteome</keyword>
<evidence type="ECO:0000256" key="6">
    <source>
        <dbReference type="ARBA" id="ARBA00022692"/>
    </source>
</evidence>
<dbReference type="CDD" id="cd03805">
    <property type="entry name" value="GT4_ALG2-like"/>
    <property type="match status" value="1"/>
</dbReference>
<evidence type="ECO:0000313" key="17">
    <source>
        <dbReference type="Proteomes" id="UP000024837"/>
    </source>
</evidence>
<evidence type="ECO:0000313" key="16">
    <source>
        <dbReference type="EMBL" id="EWC45695.1"/>
    </source>
</evidence>
<evidence type="ECO:0000256" key="8">
    <source>
        <dbReference type="ARBA" id="ARBA00022989"/>
    </source>
</evidence>
<dbReference type="AlphaFoldDB" id="W7I9I2"/>
<accession>W7I9I2</accession>
<comment type="similarity">
    <text evidence="12">Belongs to the glycosyltransferase group 1 family.</text>
</comment>
<dbReference type="InterPro" id="IPR028098">
    <property type="entry name" value="Glyco_trans_4-like_N"/>
</dbReference>
<reference evidence="16 17" key="1">
    <citation type="submission" date="2013-05" db="EMBL/GenBank/DDBJ databases">
        <title>Drechslerella stenobrocha genome reveals carnivorous origination and mechanical trapping mechanism of predatory fungi.</title>
        <authorList>
            <person name="Liu X."/>
            <person name="Zhang W."/>
            <person name="Liu K."/>
        </authorList>
    </citation>
    <scope>NUCLEOTIDE SEQUENCE [LARGE SCALE GENOMIC DNA]</scope>
    <source>
        <strain evidence="16 17">248</strain>
    </source>
</reference>
<dbReference type="EMBL" id="KI966425">
    <property type="protein sequence ID" value="EWC45695.1"/>
    <property type="molecule type" value="Genomic_DNA"/>
</dbReference>
<keyword evidence="8 12" id="KW-1133">Transmembrane helix</keyword>
<evidence type="ECO:0000259" key="14">
    <source>
        <dbReference type="Pfam" id="PF00534"/>
    </source>
</evidence>
<dbReference type="SUPFAM" id="SSF53756">
    <property type="entry name" value="UDP-Glycosyltransferase/glycogen phosphorylase"/>
    <property type="match status" value="1"/>
</dbReference>
<name>W7I9I2_9PEZI</name>
<keyword evidence="6 12" id="KW-0812">Transmembrane</keyword>
<evidence type="ECO:0000256" key="7">
    <source>
        <dbReference type="ARBA" id="ARBA00022824"/>
    </source>
</evidence>
<keyword evidence="4 12" id="KW-0328">Glycosyltransferase</keyword>
<feature type="domain" description="Glycosyltransferase subfamily 4-like N-terminal" evidence="15">
    <location>
        <begin position="44"/>
        <end position="224"/>
    </location>
</feature>
<evidence type="ECO:0000256" key="12">
    <source>
        <dbReference type="RuleBase" id="RU367136"/>
    </source>
</evidence>
<keyword evidence="9 12" id="KW-0472">Membrane</keyword>
<comment type="pathway">
    <text evidence="3 12">Protein modification; protein glycosylation.</text>
</comment>
<dbReference type="EC" id="2.4.1.132" evidence="12"/>
<gene>
    <name evidence="16" type="ORF">DRE_05256</name>
</gene>
<evidence type="ECO:0000256" key="11">
    <source>
        <dbReference type="ARBA" id="ARBA00045104"/>
    </source>
</evidence>
<dbReference type="InterPro" id="IPR001296">
    <property type="entry name" value="Glyco_trans_1"/>
</dbReference>
<comment type="catalytic activity">
    <reaction evidence="11 12">
        <text>an alpha-D-Man-(1-&gt;3)-beta-D-Man-(1-&gt;4)-beta-D-GlcNAc-(1-&gt;4)-alpha-D-GlcNAc-diphospho-di-trans,poly-cis-dolichol + GDP-alpha-D-mannose = an alpha-D-Man-(1-&gt;3)-[alpha-D-Man-(1-&gt;6)]-beta-D-Man-(1-&gt;4)-beta-D-GlcNAc-(1-&gt;4)-alpha-D-GlcNAc-diphospho-di-trans,poly-cis-dolichol + GDP + H(+)</text>
        <dbReference type="Rhea" id="RHEA:29519"/>
        <dbReference type="Rhea" id="RHEA-COMP:19513"/>
        <dbReference type="Rhea" id="RHEA-COMP:19515"/>
        <dbReference type="ChEBI" id="CHEBI:15378"/>
        <dbReference type="ChEBI" id="CHEBI:57527"/>
        <dbReference type="ChEBI" id="CHEBI:58189"/>
        <dbReference type="ChEBI" id="CHEBI:132510"/>
        <dbReference type="ChEBI" id="CHEBI:132511"/>
        <dbReference type="EC" id="2.4.1.257"/>
    </reaction>
    <physiologicalReaction direction="left-to-right" evidence="11 12">
        <dbReference type="Rhea" id="RHEA:29520"/>
    </physiologicalReaction>
</comment>
<dbReference type="GO" id="GO:0005789">
    <property type="term" value="C:endoplasmic reticulum membrane"/>
    <property type="evidence" value="ECO:0007669"/>
    <property type="project" value="UniProtKB-SubCell"/>
</dbReference>
<comment type="function">
    <text evidence="1 12">Mannosylates Man(2)GlcNAc(2)-dolichol diphosphate and Man(1)GlcNAc(2)-dolichol diphosphate to form Man(3)GlcNAc(2)-dolichol diphosphate.</text>
</comment>
<comment type="catalytic activity">
    <reaction evidence="10 12">
        <text>a beta-D-Man-(1-&gt;4)-beta-D-GlcNAc-(1-&gt;4)-alpha-D-GlcNAc-diphospho-di-trans,poly-cis-dolichol + GDP-alpha-D-mannose = an alpha-D-Man-(1-&gt;3)-beta-D-Man-(1-&gt;4)-beta-D-GlcNAc-(1-&gt;4)-alpha-D-GlcNAc-diphospho-di-trans,poly-cis-dolichol + GDP + H(+)</text>
        <dbReference type="Rhea" id="RHEA:29515"/>
        <dbReference type="Rhea" id="RHEA-COMP:19511"/>
        <dbReference type="Rhea" id="RHEA-COMP:19513"/>
        <dbReference type="ChEBI" id="CHEBI:15378"/>
        <dbReference type="ChEBI" id="CHEBI:57527"/>
        <dbReference type="ChEBI" id="CHEBI:58189"/>
        <dbReference type="ChEBI" id="CHEBI:58472"/>
        <dbReference type="ChEBI" id="CHEBI:132510"/>
        <dbReference type="EC" id="2.4.1.132"/>
    </reaction>
    <physiologicalReaction direction="left-to-right" evidence="10 12">
        <dbReference type="Rhea" id="RHEA:29516"/>
    </physiologicalReaction>
</comment>
<dbReference type="PANTHER" id="PTHR45918:SF1">
    <property type="entry name" value="ALPHA-1,3_1,6-MANNOSYLTRANSFERASE ALG2"/>
    <property type="match status" value="1"/>
</dbReference>
<evidence type="ECO:0000256" key="5">
    <source>
        <dbReference type="ARBA" id="ARBA00022679"/>
    </source>
</evidence>
<organism evidence="16 17">
    <name type="scientific">Drechslerella stenobrocha 248</name>
    <dbReference type="NCBI Taxonomy" id="1043628"/>
    <lineage>
        <taxon>Eukaryota</taxon>
        <taxon>Fungi</taxon>
        <taxon>Dikarya</taxon>
        <taxon>Ascomycota</taxon>
        <taxon>Pezizomycotina</taxon>
        <taxon>Orbiliomycetes</taxon>
        <taxon>Orbiliales</taxon>
        <taxon>Orbiliaceae</taxon>
        <taxon>Drechslerella</taxon>
    </lineage>
</organism>
<feature type="transmembrane region" description="Helical" evidence="12">
    <location>
        <begin position="464"/>
        <end position="483"/>
    </location>
</feature>
<dbReference type="InterPro" id="IPR027054">
    <property type="entry name" value="ALG2"/>
</dbReference>
<feature type="domain" description="Glycosyl transferase family 1" evidence="14">
    <location>
        <begin position="245"/>
        <end position="428"/>
    </location>
</feature>
<dbReference type="Pfam" id="PF13439">
    <property type="entry name" value="Glyco_transf_4"/>
    <property type="match status" value="1"/>
</dbReference>
<evidence type="ECO:0000259" key="15">
    <source>
        <dbReference type="Pfam" id="PF13439"/>
    </source>
</evidence>
<dbReference type="EC" id="2.4.1.257" evidence="12"/>
<dbReference type="GO" id="GO:0102704">
    <property type="term" value="F:GDP-Man:Man(2)GlcNAc(2)-PP-Dol alpha-1,6-mannosyltransferase activity"/>
    <property type="evidence" value="ECO:0007669"/>
    <property type="project" value="UniProtKB-UniRule"/>
</dbReference>
<dbReference type="PANTHER" id="PTHR45918">
    <property type="entry name" value="ALPHA-1,3/1,6-MANNOSYLTRANSFERASE ALG2"/>
    <property type="match status" value="1"/>
</dbReference>
<protein>
    <recommendedName>
        <fullName evidence="12">Alpha-1,3/1,6-mannosyltransferase ALG2</fullName>
        <ecNumber evidence="12">2.4.1.132</ecNumber>
        <ecNumber evidence="12">2.4.1.257</ecNumber>
    </recommendedName>
    <alternativeName>
        <fullName evidence="12">GDP-Man:Man(1)GlcNAc(2)-PP-Dol alpha-1,3-mannosyltransferase</fullName>
    </alternativeName>
</protein>
<evidence type="ECO:0000256" key="2">
    <source>
        <dbReference type="ARBA" id="ARBA00004586"/>
    </source>
</evidence>
<dbReference type="Proteomes" id="UP000024837">
    <property type="component" value="Unassembled WGS sequence"/>
</dbReference>
<feature type="region of interest" description="Disordered" evidence="13">
    <location>
        <begin position="1"/>
        <end position="23"/>
    </location>
</feature>
<proteinExistence type="inferred from homology"/>
<evidence type="ECO:0000256" key="10">
    <source>
        <dbReference type="ARBA" id="ARBA00045103"/>
    </source>
</evidence>
<dbReference type="HOGENOM" id="CLU_030619_0_0_1"/>
<keyword evidence="5 12" id="KW-0808">Transferase</keyword>
<evidence type="ECO:0000256" key="1">
    <source>
        <dbReference type="ARBA" id="ARBA00003142"/>
    </source>
</evidence>
<dbReference type="OrthoDB" id="448893at2759"/>
<dbReference type="Pfam" id="PF00534">
    <property type="entry name" value="Glycos_transf_1"/>
    <property type="match status" value="1"/>
</dbReference>
<evidence type="ECO:0000256" key="13">
    <source>
        <dbReference type="SAM" id="MobiDB-lite"/>
    </source>
</evidence>
<evidence type="ECO:0000256" key="9">
    <source>
        <dbReference type="ARBA" id="ARBA00023136"/>
    </source>
</evidence>
<keyword evidence="7 12" id="KW-0256">Endoplasmic reticulum</keyword>
<dbReference type="GO" id="GO:0004378">
    <property type="term" value="F:GDP-Man:Man(1)GlcNAc(2)-PP-Dol alpha-1,3-mannosyltransferase activity"/>
    <property type="evidence" value="ECO:0007669"/>
    <property type="project" value="UniProtKB-UniRule"/>
</dbReference>
<feature type="transmembrane region" description="Helical" evidence="12">
    <location>
        <begin position="489"/>
        <end position="509"/>
    </location>
</feature>
<evidence type="ECO:0000256" key="3">
    <source>
        <dbReference type="ARBA" id="ARBA00004922"/>
    </source>
</evidence>
<comment type="subcellular location">
    <subcellularLocation>
        <location evidence="2 12">Endoplasmic reticulum membrane</location>
    </subcellularLocation>
</comment>
<evidence type="ECO:0000256" key="4">
    <source>
        <dbReference type="ARBA" id="ARBA00022676"/>
    </source>
</evidence>